<dbReference type="OrthoDB" id="4965457at2"/>
<reference evidence="2 3" key="1">
    <citation type="submission" date="2019-03" db="EMBL/GenBank/DDBJ databases">
        <title>Genomics of glacier-inhabiting Cryobacterium strains.</title>
        <authorList>
            <person name="Liu Q."/>
            <person name="Xin Y.-H."/>
        </authorList>
    </citation>
    <scope>NUCLEOTIDE SEQUENCE [LARGE SCALE GENOMIC DNA]</scope>
    <source>
        <strain evidence="2 3">TMT1-1</strain>
    </source>
</reference>
<dbReference type="Proteomes" id="UP000298424">
    <property type="component" value="Unassembled WGS sequence"/>
</dbReference>
<comment type="caution">
    <text evidence="2">The sequence shown here is derived from an EMBL/GenBank/DDBJ whole genome shotgun (WGS) entry which is preliminary data.</text>
</comment>
<dbReference type="AlphaFoldDB" id="A0A4R8ZDL1"/>
<protein>
    <submittedName>
        <fullName evidence="2">Uncharacterized protein</fullName>
    </submittedName>
</protein>
<sequence length="488" mass="50979">MSYPVTVEPLGPTTRLAIRLFPEWWREQYGAEVVDTLVEVRQRRHGDLLEDFHLGSRGLWLRARTSPSFWGGLVLLIVMLWASGQGPNAFLVERYWPAVLTAGGSSAPFALPLAAAIAAMTGHQHGRRAASGVGPRRLVARAAWAMAPVLASLLLGYLMVVLLSLLVSGLPATGLPSALIVPLAFAGLALGAVAVGFALGAVLRPVLAVPVAGVLLYAWYSAPLDGVVLAWRNVTGAGLTQCCLWVDVVPHPQAQLIAIAGGAALAAISLLLVAVRPGARRSVSFAGVAVTIVAILVAVSPSVPALGQASQVARDLTELQCEGTSPQVCLWPEQDAEYGPAIRPVVTEAFHRGVAAGLPMRAAVTPYVSGLSDGQEHGSPINAVSMRLGDSDAAILASYGQAVYTSESCVVPGAVDGPTFGREQGVQYAIALLLGAEPEAALPRMEHSVELRLPAIAYTPAEVQDLIGVHNITEARTTVNNWLASCGS</sequence>
<feature type="transmembrane region" description="Helical" evidence="1">
    <location>
        <begin position="179"/>
        <end position="199"/>
    </location>
</feature>
<proteinExistence type="predicted"/>
<keyword evidence="1" id="KW-0812">Transmembrane</keyword>
<evidence type="ECO:0000256" key="1">
    <source>
        <dbReference type="SAM" id="Phobius"/>
    </source>
</evidence>
<keyword evidence="3" id="KW-1185">Reference proteome</keyword>
<feature type="transmembrane region" description="Helical" evidence="1">
    <location>
        <begin position="67"/>
        <end position="83"/>
    </location>
</feature>
<feature type="transmembrane region" description="Helical" evidence="1">
    <location>
        <begin position="95"/>
        <end position="121"/>
    </location>
</feature>
<evidence type="ECO:0000313" key="3">
    <source>
        <dbReference type="Proteomes" id="UP000298424"/>
    </source>
</evidence>
<feature type="transmembrane region" description="Helical" evidence="1">
    <location>
        <begin position="254"/>
        <end position="275"/>
    </location>
</feature>
<feature type="transmembrane region" description="Helical" evidence="1">
    <location>
        <begin position="142"/>
        <end position="167"/>
    </location>
</feature>
<name>A0A4R8ZDL1_9MICO</name>
<dbReference type="EMBL" id="SOGT01000015">
    <property type="protein sequence ID" value="TFD23980.1"/>
    <property type="molecule type" value="Genomic_DNA"/>
</dbReference>
<accession>A0A4R8ZDL1</accession>
<evidence type="ECO:0000313" key="2">
    <source>
        <dbReference type="EMBL" id="TFD23980.1"/>
    </source>
</evidence>
<gene>
    <name evidence="2" type="ORF">E3T27_14465</name>
</gene>
<keyword evidence="1" id="KW-0472">Membrane</keyword>
<keyword evidence="1" id="KW-1133">Transmembrane helix</keyword>
<feature type="transmembrane region" description="Helical" evidence="1">
    <location>
        <begin position="206"/>
        <end position="222"/>
    </location>
</feature>
<organism evidence="2 3">
    <name type="scientific">Cryobacterium lyxosi</name>
    <dbReference type="NCBI Taxonomy" id="1259228"/>
    <lineage>
        <taxon>Bacteria</taxon>
        <taxon>Bacillati</taxon>
        <taxon>Actinomycetota</taxon>
        <taxon>Actinomycetes</taxon>
        <taxon>Micrococcales</taxon>
        <taxon>Microbacteriaceae</taxon>
        <taxon>Cryobacterium</taxon>
    </lineage>
</organism>
<dbReference type="RefSeq" id="WP_134573554.1">
    <property type="nucleotide sequence ID" value="NZ_SOGT01000015.1"/>
</dbReference>
<feature type="transmembrane region" description="Helical" evidence="1">
    <location>
        <begin position="282"/>
        <end position="303"/>
    </location>
</feature>